<gene>
    <name evidence="1" type="ORF">QAD02_020215</name>
</gene>
<proteinExistence type="predicted"/>
<sequence length="532" mass="59027">MGDGGSKKIKKQAYFADERVHIPDDNSSKFSFKKLWAFTGPGFLMSVAFLDPGNIESDLQSGVTARYKLLWVLMSAISLGLIMQRLSARLGVVTGLHLAEMCHEQYKRLPRLLLWIMTEIAIIGSDMQEVIGTAIALYLLTNKWLPLWGGVVITILDTFTFLFLDKYGLRKLELLFGIFIGTMAFSFGYEYVMAAPPQGEVLKGLFIPWCENCDTNALIQAVGIIGANIQPHNLYLHGALVKSRDIDRNRPSKVREANMYYFTEATIALFVSFLINVFVMAVFAQGLYNKTNADVLEICRNSNFPLGLDEFQNNNDTIDADLYKGGIFLGCQYGFAAMMIWAVGILAAGQSSTMTGTYAGQFVMEGFLNLQWPRWRRVLLTRSLAIVPTFLVAFYSDIGQLTGMNDILNVMMSLQLPFAALPLISFTSNACIMGEFKNGIFNRAASTALSIFVIGINVFLVTTALSEAVADDLAHSTEIIVAVSVIAFFYVLFCLYLLIYLAIAMGASSLRHYSMIAKYVVGPTTKNIEVTY</sequence>
<dbReference type="EMBL" id="CM056741">
    <property type="protein sequence ID" value="KAJ8684423.1"/>
    <property type="molecule type" value="Genomic_DNA"/>
</dbReference>
<comment type="caution">
    <text evidence="1">The sequence shown here is derived from an EMBL/GenBank/DDBJ whole genome shotgun (WGS) entry which is preliminary data.</text>
</comment>
<organism evidence="1 2">
    <name type="scientific">Eretmocerus hayati</name>
    <dbReference type="NCBI Taxonomy" id="131215"/>
    <lineage>
        <taxon>Eukaryota</taxon>
        <taxon>Metazoa</taxon>
        <taxon>Ecdysozoa</taxon>
        <taxon>Arthropoda</taxon>
        <taxon>Hexapoda</taxon>
        <taxon>Insecta</taxon>
        <taxon>Pterygota</taxon>
        <taxon>Neoptera</taxon>
        <taxon>Endopterygota</taxon>
        <taxon>Hymenoptera</taxon>
        <taxon>Apocrita</taxon>
        <taxon>Proctotrupomorpha</taxon>
        <taxon>Chalcidoidea</taxon>
        <taxon>Aphelinidae</taxon>
        <taxon>Aphelininae</taxon>
        <taxon>Eretmocerus</taxon>
    </lineage>
</organism>
<evidence type="ECO:0000313" key="1">
    <source>
        <dbReference type="EMBL" id="KAJ8684423.1"/>
    </source>
</evidence>
<evidence type="ECO:0000313" key="2">
    <source>
        <dbReference type="Proteomes" id="UP001239111"/>
    </source>
</evidence>
<reference evidence="1" key="1">
    <citation type="submission" date="2023-04" db="EMBL/GenBank/DDBJ databases">
        <title>A chromosome-level genome assembly of the parasitoid wasp Eretmocerus hayati.</title>
        <authorList>
            <person name="Zhong Y."/>
            <person name="Liu S."/>
            <person name="Liu Y."/>
        </authorList>
    </citation>
    <scope>NUCLEOTIDE SEQUENCE</scope>
    <source>
        <strain evidence="1">ZJU_SS_LIU_2023</strain>
    </source>
</reference>
<protein>
    <submittedName>
        <fullName evidence="1">Uncharacterized protein</fullName>
    </submittedName>
</protein>
<keyword evidence="2" id="KW-1185">Reference proteome</keyword>
<dbReference type="Proteomes" id="UP001239111">
    <property type="component" value="Chromosome 1"/>
</dbReference>
<accession>A0ACC2PMV1</accession>
<name>A0ACC2PMV1_9HYME</name>